<feature type="domain" description="DUF6383" evidence="2">
    <location>
        <begin position="1031"/>
        <end position="1104"/>
    </location>
</feature>
<protein>
    <submittedName>
        <fullName evidence="3">DUF6383 domain-containing protein</fullName>
    </submittedName>
</protein>
<evidence type="ECO:0000256" key="1">
    <source>
        <dbReference type="SAM" id="SignalP"/>
    </source>
</evidence>
<feature type="chain" id="PRO_5043722892" evidence="1">
    <location>
        <begin position="24"/>
        <end position="1105"/>
    </location>
</feature>
<dbReference type="Pfam" id="PF19910">
    <property type="entry name" value="DUF6383"/>
    <property type="match status" value="1"/>
</dbReference>
<dbReference type="AlphaFoldDB" id="A0AAW6IB61"/>
<dbReference type="InterPro" id="IPR018247">
    <property type="entry name" value="EF_Hand_1_Ca_BS"/>
</dbReference>
<sequence length="1105" mass="122081">MNKKFSTLMMAGMLVAGSSFVDAQTLNGLKLKQIDFQAGGKNTYKDVVVVRDVNNDGKIDVGDIIMTASKKNDGTITYETRKFNSWSNIVLENQEEAIWDFTETKGTTPGSSAAQGWFYQLTNHATGKPLAGTGVAVTGQTITPTVITEADKSKEDPANNLYAYFKTAWNSADGVIKYDKTSTTANNKGNVLFLVWPQNGNSGLIMDEPTNSNTTGKVHFAKVESNWKVGILLATAEEREVDFVTELNDIQGGEGFQFSFKDDDKVSKNVFDNKDLRAFNVPEITWGKDSRTEKTFMIPKGIYLASDWSNLSENTLKFNTISTVEEFQKATFIAVLPQEFVDLTNTIRANGHGFALGEVKGADMNFYAIKYTEEGYEANQASSHAEVFVGNACFTITAENPLTLNDNYKLELKEVRLATDAKQEDVHADVENVYIGTTNNTNNDNDEVAKNNYLTTQGNAITVTAVPSSSQADAKALLNEGAIPVPAIYTLEFIGGKADGQFLTTQVNRSKNGFEAATMPSIFVNEDDPMYQFVVSNVEDKVKNADPKVPVYETITLTNRQTKTDVSFVLYNTTEEDVYIIYPTAMTKSISFAENSWDGEELQNEGKWFWNYYNVKGQTVKFNKKESVDKFATFESRESYDGLVSFQFAKTEESGDRLYAAANRYAKGDNKGEIIVNNHWASIITGEELTDQFELIRSDKYQYITNDFKYINANGNIVTSPTVQDTVAFYSYAVKLFNPDEADMYLTDTKLTTWPAFFVIKENKDGSVALFENEWDNNNFTQNNPFIFFDKKPNPNAAYYKSAIKGNPTEKDNVGEKAWSENWAHYYDLTSVANTIVKTFMVDEPVYGTLNPVKQTTTFESGLNYLFRNESNVGILKPEVMSFDLTPADVKTNVPSFFIANEGNFMYFAKDSADSYRLTNWEKYAFEDGNGVKTTRVIFKAAELNESSDSLTTTVDGQIKTVAEKANKAKGILGGLKNFKFRVIDSEDGDDSYVVRCVANNKYVIAINGQLTVTSDRAGATRFFVETTELPTANEGVEVSGVKVIAGEGNVTIAGAQGKKVVISNILGQVVANTVIASDNATIAAPAGVAVIAIEGEAAVKAIVK</sequence>
<comment type="caution">
    <text evidence="3">The sequence shown here is derived from an EMBL/GenBank/DDBJ whole genome shotgun (WGS) entry which is preliminary data.</text>
</comment>
<feature type="signal peptide" evidence="1">
    <location>
        <begin position="1"/>
        <end position="23"/>
    </location>
</feature>
<reference evidence="3" key="1">
    <citation type="submission" date="2023-01" db="EMBL/GenBank/DDBJ databases">
        <title>Exploring GABA producing Bacteroides strains toward improving mental health.</title>
        <authorList>
            <person name="Yousuf B."/>
            <person name="Bouhlel N.E."/>
            <person name="Mottawea W."/>
            <person name="Hammami R."/>
        </authorList>
    </citation>
    <scope>NUCLEOTIDE SEQUENCE</scope>
    <source>
        <strain evidence="3">UO.H1047</strain>
    </source>
</reference>
<evidence type="ECO:0000259" key="2">
    <source>
        <dbReference type="Pfam" id="PF19910"/>
    </source>
</evidence>
<dbReference type="InterPro" id="IPR045963">
    <property type="entry name" value="DUF6383"/>
</dbReference>
<dbReference type="Proteomes" id="UP001213646">
    <property type="component" value="Unassembled WGS sequence"/>
</dbReference>
<dbReference type="EMBL" id="JAQPYX010000129">
    <property type="protein sequence ID" value="MDC7150523.1"/>
    <property type="molecule type" value="Genomic_DNA"/>
</dbReference>
<evidence type="ECO:0000313" key="3">
    <source>
        <dbReference type="EMBL" id="MDC7150523.1"/>
    </source>
</evidence>
<accession>A0AAW6IB61</accession>
<name>A0AAW6IB61_9BACT</name>
<dbReference type="PROSITE" id="PS00018">
    <property type="entry name" value="EF_HAND_1"/>
    <property type="match status" value="1"/>
</dbReference>
<proteinExistence type="predicted"/>
<keyword evidence="1" id="KW-0732">Signal</keyword>
<dbReference type="RefSeq" id="WP_272696896.1">
    <property type="nucleotide sequence ID" value="NZ_CALEGY010000034.1"/>
</dbReference>
<gene>
    <name evidence="3" type="ORF">PQG89_14025</name>
</gene>
<organism evidence="3 4">
    <name type="scientific">Parabacteroides johnsonii</name>
    <dbReference type="NCBI Taxonomy" id="387661"/>
    <lineage>
        <taxon>Bacteria</taxon>
        <taxon>Pseudomonadati</taxon>
        <taxon>Bacteroidota</taxon>
        <taxon>Bacteroidia</taxon>
        <taxon>Bacteroidales</taxon>
        <taxon>Tannerellaceae</taxon>
        <taxon>Parabacteroides</taxon>
    </lineage>
</organism>
<evidence type="ECO:0000313" key="4">
    <source>
        <dbReference type="Proteomes" id="UP001213646"/>
    </source>
</evidence>